<dbReference type="InterPro" id="IPR025398">
    <property type="entry name" value="DUF4371"/>
</dbReference>
<sequence length="904" mass="103011">MNMNTNKKRKRTKLVCLKCGSTFDDDYKKKHELTQHGGEKVRENNKNDSQPTNSEIIDFPSISTTILEEDIEKKNGHSSTDEKILNKSSLSPIKPESINIESDVKTKPVELEINTTDMVENVENSFKIINEHLENSNIILDNSSCTESSSCAYDWVACAGMIESLINSFQDCSMLLKKLKTENAPNPISFLVSTSHIISSIKAESEKYLSISNLVLNSLVSLSQVAPKENVDYFLEHDPEYSLIKDAAFCFICTLFPNGPNRNYSDSAWSEIGVRSWHKMKGRGIKKPGKLHQHFTSNAHKSALIDFSNFLNFSGHIECILNKKNREQAINDEHQNKFNQEVLNILFDITRMLSRQGLAFRGDGSEENGNFNQIVLLLSKHNAVLKKWLDDKAFRKHNVTYMSHDSQNEFIDLLNTTPDISHRDQLSVCVRYVNAAGEISERLLEIIEASDKTGLGIAETIESVIINNELPPKNVVFQSYDFASSMSGKINGTQQKLSELLGHTVLFIPCQAHRMNTFLEHSCNASVIVGDLFLVLEHMYVFFSSSTKRYAHLQKSLSEIENSLQLRNLSKKRWTARAESIKAVWVSFDSIVKTLEEMSTAQYFDKNTRSQALGITKKILTFDFVVSLYFMKNVMYKMKILTESFEAKDLNIIDALMLLNSSTDIFNDINNDSIGMDNLIDSSINYAHQLNINPESDFNKIHRRRLLPKRLDSNPSSQAIFDLKTFYRSEFKKVLDTLTTLTSEHLKKCIATVEPLFNLLKVPLSNKHSAEDFEKIINLFPPGCSVSNIKDFDAVYSEYLVLAHRCKDAKNVLDILNVSEMYKNILPNMNKILRLMFTAPVSTASNERAFSKLKLIKNFLRSTMNADRLQNLMLLNTNKDILDTIDTMVLVKKWSHLKHRRIEV</sequence>
<dbReference type="PANTHER" id="PTHR45749">
    <property type="match status" value="1"/>
</dbReference>
<dbReference type="Pfam" id="PF05699">
    <property type="entry name" value="Dimer_Tnp_hAT"/>
    <property type="match status" value="1"/>
</dbReference>
<proteinExistence type="predicted"/>
<feature type="region of interest" description="Disordered" evidence="1">
    <location>
        <begin position="33"/>
        <end position="59"/>
    </location>
</feature>
<gene>
    <name evidence="4" type="ORF">MEUPH1_LOCUS27386</name>
</gene>
<evidence type="ECO:0000256" key="1">
    <source>
        <dbReference type="SAM" id="MobiDB-lite"/>
    </source>
</evidence>
<evidence type="ECO:0008006" key="6">
    <source>
        <dbReference type="Google" id="ProtNLM"/>
    </source>
</evidence>
<evidence type="ECO:0000259" key="3">
    <source>
        <dbReference type="Pfam" id="PF14291"/>
    </source>
</evidence>
<evidence type="ECO:0000313" key="4">
    <source>
        <dbReference type="EMBL" id="CAI6373669.1"/>
    </source>
</evidence>
<dbReference type="EMBL" id="CARXXK010001107">
    <property type="protein sequence ID" value="CAI6373669.1"/>
    <property type="molecule type" value="Genomic_DNA"/>
</dbReference>
<dbReference type="InterPro" id="IPR012337">
    <property type="entry name" value="RNaseH-like_sf"/>
</dbReference>
<accession>A0AAV0XYD5</accession>
<dbReference type="SUPFAM" id="SSF53098">
    <property type="entry name" value="Ribonuclease H-like"/>
    <property type="match status" value="1"/>
</dbReference>
<feature type="domain" description="DUF4371" evidence="3">
    <location>
        <begin position="342"/>
        <end position="492"/>
    </location>
</feature>
<evidence type="ECO:0000313" key="5">
    <source>
        <dbReference type="Proteomes" id="UP001160148"/>
    </source>
</evidence>
<dbReference type="GO" id="GO:0046983">
    <property type="term" value="F:protein dimerization activity"/>
    <property type="evidence" value="ECO:0007669"/>
    <property type="project" value="InterPro"/>
</dbReference>
<feature type="compositionally biased region" description="Basic and acidic residues" evidence="1">
    <location>
        <begin position="33"/>
        <end position="46"/>
    </location>
</feature>
<feature type="compositionally biased region" description="Polar residues" evidence="1">
    <location>
        <begin position="47"/>
        <end position="59"/>
    </location>
</feature>
<dbReference type="InterPro" id="IPR008906">
    <property type="entry name" value="HATC_C_dom"/>
</dbReference>
<reference evidence="4 5" key="1">
    <citation type="submission" date="2023-01" db="EMBL/GenBank/DDBJ databases">
        <authorList>
            <person name="Whitehead M."/>
        </authorList>
    </citation>
    <scope>NUCLEOTIDE SEQUENCE [LARGE SCALE GENOMIC DNA]</scope>
</reference>
<dbReference type="PANTHER" id="PTHR45749:SF21">
    <property type="entry name" value="DUF4371 DOMAIN-CONTAINING PROTEIN"/>
    <property type="match status" value="1"/>
</dbReference>
<keyword evidence="5" id="KW-1185">Reference proteome</keyword>
<organism evidence="4 5">
    <name type="scientific">Macrosiphum euphorbiae</name>
    <name type="common">potato aphid</name>
    <dbReference type="NCBI Taxonomy" id="13131"/>
    <lineage>
        <taxon>Eukaryota</taxon>
        <taxon>Metazoa</taxon>
        <taxon>Ecdysozoa</taxon>
        <taxon>Arthropoda</taxon>
        <taxon>Hexapoda</taxon>
        <taxon>Insecta</taxon>
        <taxon>Pterygota</taxon>
        <taxon>Neoptera</taxon>
        <taxon>Paraneoptera</taxon>
        <taxon>Hemiptera</taxon>
        <taxon>Sternorrhyncha</taxon>
        <taxon>Aphidomorpha</taxon>
        <taxon>Aphidoidea</taxon>
        <taxon>Aphididae</taxon>
        <taxon>Macrosiphini</taxon>
        <taxon>Macrosiphum</taxon>
    </lineage>
</organism>
<protein>
    <recommendedName>
        <fullName evidence="6">Zinc finger MYM-type protein 1-like</fullName>
    </recommendedName>
</protein>
<dbReference type="Pfam" id="PF14291">
    <property type="entry name" value="DUF4371"/>
    <property type="match status" value="1"/>
</dbReference>
<comment type="caution">
    <text evidence="4">The sequence shown here is derived from an EMBL/GenBank/DDBJ whole genome shotgun (WGS) entry which is preliminary data.</text>
</comment>
<evidence type="ECO:0000259" key="2">
    <source>
        <dbReference type="Pfam" id="PF05699"/>
    </source>
</evidence>
<dbReference type="Proteomes" id="UP001160148">
    <property type="component" value="Unassembled WGS sequence"/>
</dbReference>
<dbReference type="AlphaFoldDB" id="A0AAV0XYD5"/>
<name>A0AAV0XYD5_9HEMI</name>
<feature type="domain" description="HAT C-terminal dimerisation" evidence="2">
    <location>
        <begin position="807"/>
        <end position="880"/>
    </location>
</feature>